<keyword evidence="2" id="KW-0472">Membrane</keyword>
<gene>
    <name evidence="3" type="ORF">HN018_00030</name>
</gene>
<evidence type="ECO:0000256" key="2">
    <source>
        <dbReference type="SAM" id="Phobius"/>
    </source>
</evidence>
<feature type="transmembrane region" description="Helical" evidence="2">
    <location>
        <begin position="7"/>
        <end position="28"/>
    </location>
</feature>
<organism evidence="3 4">
    <name type="scientific">Lichenicola cladoniae</name>
    <dbReference type="NCBI Taxonomy" id="1484109"/>
    <lineage>
        <taxon>Bacteria</taxon>
        <taxon>Pseudomonadati</taxon>
        <taxon>Pseudomonadota</taxon>
        <taxon>Alphaproteobacteria</taxon>
        <taxon>Acetobacterales</taxon>
        <taxon>Acetobacteraceae</taxon>
        <taxon>Lichenicola</taxon>
    </lineage>
</organism>
<keyword evidence="2" id="KW-0812">Transmembrane</keyword>
<keyword evidence="4" id="KW-1185">Reference proteome</keyword>
<name>A0A6M8HJS0_9PROT</name>
<accession>A0A6M8HJS0</accession>
<feature type="region of interest" description="Disordered" evidence="1">
    <location>
        <begin position="71"/>
        <end position="90"/>
    </location>
</feature>
<sequence>MMIGRNASRLAIGLGVPFIAVVPTIPLLDRISMAWHGVPISVLWLFGCIPLTSACLATCWWLFDRHAVEPHDSGRPDTGQHDTGHPNGLP</sequence>
<dbReference type="KEGG" id="lck:HN018_00030"/>
<dbReference type="RefSeq" id="WP_171834254.1">
    <property type="nucleotide sequence ID" value="NZ_CP053708.1"/>
</dbReference>
<feature type="transmembrane region" description="Helical" evidence="2">
    <location>
        <begin position="40"/>
        <end position="63"/>
    </location>
</feature>
<evidence type="ECO:0000313" key="3">
    <source>
        <dbReference type="EMBL" id="QKE88656.1"/>
    </source>
</evidence>
<reference evidence="3 4" key="1">
    <citation type="journal article" date="2014" name="World J. Microbiol. Biotechnol.">
        <title>Biodiversity and physiological characteristics of Antarctic and Arctic lichens-associated bacteria.</title>
        <authorList>
            <person name="Lee Y.M."/>
            <person name="Kim E.H."/>
            <person name="Lee H.K."/>
            <person name="Hong S.G."/>
        </authorList>
    </citation>
    <scope>NUCLEOTIDE SEQUENCE [LARGE SCALE GENOMIC DNA]</scope>
    <source>
        <strain evidence="3 4">PAMC 26569</strain>
    </source>
</reference>
<dbReference type="Proteomes" id="UP000500767">
    <property type="component" value="Chromosome"/>
</dbReference>
<proteinExistence type="predicted"/>
<dbReference type="AlphaFoldDB" id="A0A6M8HJS0"/>
<keyword evidence="2" id="KW-1133">Transmembrane helix</keyword>
<feature type="compositionally biased region" description="Basic and acidic residues" evidence="1">
    <location>
        <begin position="71"/>
        <end position="84"/>
    </location>
</feature>
<dbReference type="EMBL" id="CP053708">
    <property type="protein sequence ID" value="QKE88656.1"/>
    <property type="molecule type" value="Genomic_DNA"/>
</dbReference>
<evidence type="ECO:0000256" key="1">
    <source>
        <dbReference type="SAM" id="MobiDB-lite"/>
    </source>
</evidence>
<protein>
    <submittedName>
        <fullName evidence="3">DUF3311 domain-containing protein</fullName>
    </submittedName>
</protein>
<evidence type="ECO:0000313" key="4">
    <source>
        <dbReference type="Proteomes" id="UP000500767"/>
    </source>
</evidence>